<evidence type="ECO:0000313" key="2">
    <source>
        <dbReference type="Proteomes" id="UP001366166"/>
    </source>
</evidence>
<dbReference type="InterPro" id="IPR044855">
    <property type="entry name" value="CoA-Trfase_III_dom3_sf"/>
</dbReference>
<evidence type="ECO:0000313" key="1">
    <source>
        <dbReference type="EMBL" id="BEQ15009.1"/>
    </source>
</evidence>
<dbReference type="AlphaFoldDB" id="A0AAU9EPB6"/>
<reference evidence="2" key="1">
    <citation type="journal article" date="2023" name="Arch. Microbiol.">
        <title>Desulfoferula mesophilus gen. nov. sp. nov., a mesophilic sulfate-reducing bacterium isolated from a brackish lake sediment.</title>
        <authorList>
            <person name="Watanabe T."/>
            <person name="Yabe T."/>
            <person name="Tsuji J.M."/>
            <person name="Fukui M."/>
        </authorList>
    </citation>
    <scope>NUCLEOTIDE SEQUENCE [LARGE SCALE GENOMIC DNA]</scope>
    <source>
        <strain evidence="2">12FAK</strain>
    </source>
</reference>
<dbReference type="GO" id="GO:0016740">
    <property type="term" value="F:transferase activity"/>
    <property type="evidence" value="ECO:0007669"/>
    <property type="project" value="UniProtKB-KW"/>
</dbReference>
<dbReference type="PANTHER" id="PTHR48228:SF2">
    <property type="entry name" value="E-CINNAMOYL-COA:R-PHENYLLACTATE COA TRANSFERASE LARGE SUBUNIT"/>
    <property type="match status" value="1"/>
</dbReference>
<dbReference type="Gene3D" id="3.40.50.10540">
    <property type="entry name" value="Crotonobetainyl-coa:carnitine coa-transferase, domain 1"/>
    <property type="match status" value="1"/>
</dbReference>
<name>A0AAU9EPB6_9BACT</name>
<gene>
    <name evidence="1" type="ORF">FAK_20750</name>
</gene>
<protein>
    <submittedName>
        <fullName evidence="1">CoA transferase</fullName>
    </submittedName>
</protein>
<dbReference type="PANTHER" id="PTHR48228">
    <property type="entry name" value="SUCCINYL-COA--D-CITRAMALATE COA-TRANSFERASE"/>
    <property type="match status" value="1"/>
</dbReference>
<keyword evidence="1" id="KW-0808">Transferase</keyword>
<dbReference type="Gene3D" id="3.30.1540.10">
    <property type="entry name" value="formyl-coa transferase, domain 3"/>
    <property type="match status" value="1"/>
</dbReference>
<keyword evidence="2" id="KW-1185">Reference proteome</keyword>
<dbReference type="SUPFAM" id="SSF89796">
    <property type="entry name" value="CoA-transferase family III (CaiB/BaiF)"/>
    <property type="match status" value="1"/>
</dbReference>
<accession>A0AAU9EPB6</accession>
<dbReference type="KEGG" id="dmp:FAK_20750"/>
<sequence length="402" mass="43981">MSGPLEGVKVLELSMFQQGPVAGMRLGDLGADIIKIEAPSGDPARYFMRIIGAMAGLKGENYYFEHCNRNKRAMVLDMKKPEGLEVFFKLIDQVDVFVNNLSIDAPRRMGIGPDELLARNPRLIYAQASGWGRQGPDAEALSFDYTGIGRSGLMMAGGEAGSPPTYMLPGIGDEMGGLVCAWGVCAALYAREKTGKGQVVDTSLMGSVIANLGLIMAAPAILGQEFPRETRAKAGNPMYNHYRCADDKWLAIAHLQPERYWPKVLKALDLLELEKDPLFDSVETRGQNAEALVALFDEKFAQKTRDEWLAILAENSCIATPIQAPLEVVQDPQVLANDYVLERENPAVGPARTSGFPWSFSATPASYRRRAPELGEHTDEVLTEAGYSAEQIAKLREDKIVA</sequence>
<dbReference type="EMBL" id="AP028679">
    <property type="protein sequence ID" value="BEQ15009.1"/>
    <property type="molecule type" value="Genomic_DNA"/>
</dbReference>
<dbReference type="InterPro" id="IPR050509">
    <property type="entry name" value="CoA-transferase_III"/>
</dbReference>
<dbReference type="InterPro" id="IPR023606">
    <property type="entry name" value="CoA-Trfase_III_dom_1_sf"/>
</dbReference>
<dbReference type="Pfam" id="PF02515">
    <property type="entry name" value="CoA_transf_3"/>
    <property type="match status" value="1"/>
</dbReference>
<dbReference type="InterPro" id="IPR003673">
    <property type="entry name" value="CoA-Trfase_fam_III"/>
</dbReference>
<dbReference type="Proteomes" id="UP001366166">
    <property type="component" value="Chromosome"/>
</dbReference>
<dbReference type="RefSeq" id="WP_338598807.1">
    <property type="nucleotide sequence ID" value="NZ_AP028679.1"/>
</dbReference>
<organism evidence="1 2">
    <name type="scientific">Desulfoferula mesophila</name>
    <dbReference type="NCBI Taxonomy" id="3058419"/>
    <lineage>
        <taxon>Bacteria</taxon>
        <taxon>Pseudomonadati</taxon>
        <taxon>Thermodesulfobacteriota</taxon>
        <taxon>Desulfarculia</taxon>
        <taxon>Desulfarculales</taxon>
        <taxon>Desulfarculaceae</taxon>
        <taxon>Desulfoferula</taxon>
    </lineage>
</organism>
<proteinExistence type="predicted"/>